<protein>
    <submittedName>
        <fullName evidence="1">Phage tail protein</fullName>
    </submittedName>
</protein>
<dbReference type="PANTHER" id="PTHR38009:SF1">
    <property type="entry name" value="CONSERVED HYPOTHETICAL PHAGE TAIL PROTEIN"/>
    <property type="match status" value="1"/>
</dbReference>
<dbReference type="EMBL" id="WTVS01000051">
    <property type="protein sequence ID" value="NMF99711.1"/>
    <property type="molecule type" value="Genomic_DNA"/>
</dbReference>
<dbReference type="Proteomes" id="UP000634522">
    <property type="component" value="Unassembled WGS sequence"/>
</dbReference>
<accession>A0ABX1NKE6</accession>
<dbReference type="RefSeq" id="WP_169142305.1">
    <property type="nucleotide sequence ID" value="NZ_WTVS01000051.1"/>
</dbReference>
<organism evidence="1 2">
    <name type="scientific">Aromatoleum toluolicum</name>
    <dbReference type="NCBI Taxonomy" id="90060"/>
    <lineage>
        <taxon>Bacteria</taxon>
        <taxon>Pseudomonadati</taxon>
        <taxon>Pseudomonadota</taxon>
        <taxon>Betaproteobacteria</taxon>
        <taxon>Rhodocyclales</taxon>
        <taxon>Rhodocyclaceae</taxon>
        <taxon>Aromatoleum</taxon>
    </lineage>
</organism>
<evidence type="ECO:0000313" key="2">
    <source>
        <dbReference type="Proteomes" id="UP000634522"/>
    </source>
</evidence>
<reference evidence="1 2" key="1">
    <citation type="submission" date="2019-12" db="EMBL/GenBank/DDBJ databases">
        <title>Comparative genomics gives insights into the taxonomy of the Azoarcus-Aromatoleum group and reveals separate origins of nif in the plant-associated Azoarcus and non-plant-associated Aromatoleum sub-groups.</title>
        <authorList>
            <person name="Lafos M."/>
            <person name="Maluk M."/>
            <person name="Batista M."/>
            <person name="Junghare M."/>
            <person name="Carmona M."/>
            <person name="Faoro H."/>
            <person name="Cruz L.M."/>
            <person name="Battistoni F."/>
            <person name="De Souza E."/>
            <person name="Pedrosa F."/>
            <person name="Chen W.-M."/>
            <person name="Poole P.S."/>
            <person name="Dixon R.A."/>
            <person name="James E.K."/>
        </authorList>
    </citation>
    <scope>NUCLEOTIDE SEQUENCE [LARGE SCALE GENOMIC DNA]</scope>
    <source>
        <strain evidence="1 2">T</strain>
    </source>
</reference>
<evidence type="ECO:0000313" key="1">
    <source>
        <dbReference type="EMBL" id="NMF99711.1"/>
    </source>
</evidence>
<proteinExistence type="predicted"/>
<name>A0ABX1NKE6_9RHOO</name>
<dbReference type="InterPro" id="IPR010667">
    <property type="entry name" value="Phage_T4_Gp19"/>
</dbReference>
<dbReference type="InterPro" id="IPR011747">
    <property type="entry name" value="CHP02241"/>
</dbReference>
<keyword evidence="2" id="KW-1185">Reference proteome</keyword>
<dbReference type="NCBIfam" id="TIGR02241">
    <property type="entry name" value="conserved hypothetical phage tail region protein"/>
    <property type="match status" value="1"/>
</dbReference>
<dbReference type="PANTHER" id="PTHR38009">
    <property type="entry name" value="CONSERVED HYPOTHETICAL PHAGE TAIL PROTEIN"/>
    <property type="match status" value="1"/>
</dbReference>
<sequence>MAIFRETPYSAFNFLVDLEPGQGSEVRAGFSEVSGLNAEVTVAEYRAGNDRVNYVRKVPGIHKAGDVTLKRGVIGAQNLYEWLEKGRTGKISEAKRDIVVKLQSEDRTDTVVSWKLRGAMPIKWTGPTLTAKGGGDVAIEELVLSVETIEQE</sequence>
<comment type="caution">
    <text evidence="1">The sequence shown here is derived from an EMBL/GenBank/DDBJ whole genome shotgun (WGS) entry which is preliminary data.</text>
</comment>
<gene>
    <name evidence="1" type="ORF">GPA27_20235</name>
</gene>
<dbReference type="Pfam" id="PF06841">
    <property type="entry name" value="Phage_T4_gp19"/>
    <property type="match status" value="1"/>
</dbReference>